<feature type="compositionally biased region" description="Basic and acidic residues" evidence="1">
    <location>
        <begin position="130"/>
        <end position="140"/>
    </location>
</feature>
<feature type="domain" description="4Fe-4S Wbl-type" evidence="2">
    <location>
        <begin position="17"/>
        <end position="73"/>
    </location>
</feature>
<evidence type="ECO:0000259" key="2">
    <source>
        <dbReference type="PROSITE" id="PS51674"/>
    </source>
</evidence>
<name>A0A1B4YA37_MYCUL</name>
<accession>A0A1B4YA37</accession>
<dbReference type="EMBL" id="AP017625">
    <property type="protein sequence ID" value="BAV43917.1"/>
    <property type="molecule type" value="Genomic_DNA"/>
</dbReference>
<sequence>MVLAMIAANPVKLGVGLCVYDDEDKWFSGYSSNRKAAAICANCPIIVSCAERALRLQVTDGVWVTVVMPGSRHTDALEQARARLRRVIEHYRHQPAQQRIRSLLIGKAVHFAATQRQPGPGQRVDRHRVHSPELAERASA</sequence>
<reference evidence="3 4" key="1">
    <citation type="submission" date="2016-08" db="EMBL/GenBank/DDBJ databases">
        <title>Complete genome sequence of Mycobacterium shinshuense, a subspecies of M. ulcerans.</title>
        <authorList>
            <person name="Yoshida M."/>
            <person name="Ogura Y."/>
            <person name="Hayashi T."/>
            <person name="Hoshino Y."/>
        </authorList>
    </citation>
    <scope>NUCLEOTIDE SEQUENCE [LARGE SCALE GENOMIC DNA]</scope>
    <source>
        <strain evidence="4">ATCC 33728</strain>
        <plasmid evidence="4">Plasmid pshtp dna</plasmid>
    </source>
</reference>
<dbReference type="InterPro" id="IPR034768">
    <property type="entry name" value="4FE4S_WBL"/>
</dbReference>
<dbReference type="AlphaFoldDB" id="A0A1B4YA37"/>
<dbReference type="PROSITE" id="PS51674">
    <property type="entry name" value="4FE4S_WBL"/>
    <property type="match status" value="1"/>
</dbReference>
<evidence type="ECO:0000313" key="3">
    <source>
        <dbReference type="EMBL" id="BAV43917.1"/>
    </source>
</evidence>
<protein>
    <submittedName>
        <fullName evidence="3">Transcriptional regulator</fullName>
    </submittedName>
</protein>
<gene>
    <name evidence="3" type="ORF">SHTP_p025</name>
</gene>
<evidence type="ECO:0000313" key="4">
    <source>
        <dbReference type="Proteomes" id="UP000218067"/>
    </source>
</evidence>
<feature type="region of interest" description="Disordered" evidence="1">
    <location>
        <begin position="115"/>
        <end position="140"/>
    </location>
</feature>
<keyword evidence="3" id="KW-0614">Plasmid</keyword>
<dbReference type="Proteomes" id="UP000218067">
    <property type="component" value="Plasmid pShTP"/>
</dbReference>
<geneLocation type="plasmid" evidence="4">
    <name>pshtp dna</name>
</geneLocation>
<evidence type="ECO:0000256" key="1">
    <source>
        <dbReference type="SAM" id="MobiDB-lite"/>
    </source>
</evidence>
<dbReference type="Pfam" id="PF02467">
    <property type="entry name" value="Whib"/>
    <property type="match status" value="1"/>
</dbReference>
<proteinExistence type="predicted"/>
<organism evidence="3 4">
    <name type="scientific">Mycobacterium ulcerans subsp. shinshuense</name>
    <dbReference type="NCBI Taxonomy" id="1124626"/>
    <lineage>
        <taxon>Bacteria</taxon>
        <taxon>Bacillati</taxon>
        <taxon>Actinomycetota</taxon>
        <taxon>Actinomycetes</taxon>
        <taxon>Mycobacteriales</taxon>
        <taxon>Mycobacteriaceae</taxon>
        <taxon>Mycobacterium</taxon>
        <taxon>Mycobacterium ulcerans group</taxon>
    </lineage>
</organism>